<dbReference type="Proteomes" id="UP000001740">
    <property type="component" value="Chromosome"/>
</dbReference>
<feature type="transmembrane region" description="Helical" evidence="1">
    <location>
        <begin position="6"/>
        <end position="25"/>
    </location>
</feature>
<dbReference type="RefSeq" id="WP_012445311.1">
    <property type="nucleotide sequence ID" value="NC_010717.2"/>
</dbReference>
<sequence length="92" mass="9956">MLQSFPTILLDGLVLSLPIIGIVRLRGGRPKWTTLAAILAALMSTHCIQATAWLPEQALPILEAVLIGTFTMCAMVVSARHVTRRTGPEHTP</sequence>
<gene>
    <name evidence="2" type="ordered locus">PXO_01630</name>
</gene>
<dbReference type="HOGENOM" id="CLU_187003_0_0_6"/>
<dbReference type="AlphaFoldDB" id="A0A0K0GLX1"/>
<dbReference type="KEGG" id="xop:PXO_01630"/>
<evidence type="ECO:0000256" key="1">
    <source>
        <dbReference type="SAM" id="Phobius"/>
    </source>
</evidence>
<evidence type="ECO:0000313" key="2">
    <source>
        <dbReference type="EMBL" id="ACD59763.1"/>
    </source>
</evidence>
<accession>A0A0K0GLX1</accession>
<feature type="transmembrane region" description="Helical" evidence="1">
    <location>
        <begin position="58"/>
        <end position="77"/>
    </location>
</feature>
<keyword evidence="1" id="KW-1133">Transmembrane helix</keyword>
<feature type="transmembrane region" description="Helical" evidence="1">
    <location>
        <begin position="32"/>
        <end position="52"/>
    </location>
</feature>
<proteinExistence type="predicted"/>
<organism evidence="2 3">
    <name type="scientific">Xanthomonas oryzae pv. oryzae (strain PXO99A)</name>
    <dbReference type="NCBI Taxonomy" id="360094"/>
    <lineage>
        <taxon>Bacteria</taxon>
        <taxon>Pseudomonadati</taxon>
        <taxon>Pseudomonadota</taxon>
        <taxon>Gammaproteobacteria</taxon>
        <taxon>Lysobacterales</taxon>
        <taxon>Lysobacteraceae</taxon>
        <taxon>Xanthomonas</taxon>
    </lineage>
</organism>
<name>A0A0K0GLX1_XANOP</name>
<keyword evidence="1" id="KW-0472">Membrane</keyword>
<keyword evidence="1" id="KW-0812">Transmembrane</keyword>
<dbReference type="EMBL" id="CP000967">
    <property type="protein sequence ID" value="ACD59763.1"/>
    <property type="molecule type" value="Genomic_DNA"/>
</dbReference>
<reference evidence="2 3" key="1">
    <citation type="journal article" date="2008" name="BMC Genomics">
        <title>Genome sequence and rapid evolution of the rice pathogen Xanthomonas oryzae pv. oryzae PXO99A.</title>
        <authorList>
            <person name="Salzberg S.L."/>
            <person name="Sommer D.D."/>
            <person name="Schatz M.C."/>
            <person name="Phillippy A.M."/>
            <person name="Rabinowicz P.D."/>
            <person name="Tsuge S."/>
            <person name="Furutani A."/>
            <person name="Ochiai H."/>
            <person name="Delcher A.L."/>
            <person name="Kelley D."/>
            <person name="Madupu R."/>
            <person name="Puiu D."/>
            <person name="Radune D."/>
            <person name="Shumway M."/>
            <person name="Trapnell C."/>
            <person name="Aparna G."/>
            <person name="Jha G."/>
            <person name="Pandey A."/>
            <person name="Patil P.B."/>
            <person name="Ishihara H."/>
            <person name="Meyer D.F."/>
            <person name="Szurek B."/>
            <person name="Verdier V."/>
            <person name="Koebnik R."/>
            <person name="Dow J.M."/>
            <person name="Ryan R.P."/>
            <person name="Hirata H."/>
            <person name="Tsuyumu S."/>
            <person name="Won Lee S."/>
            <person name="Seo Y.S."/>
            <person name="Sriariyanum M."/>
            <person name="Ronald P.C."/>
            <person name="Sonti R.V."/>
            <person name="Van Sluys M.A."/>
            <person name="Leach J.E."/>
            <person name="White F.F."/>
            <person name="Bogdanove A.J."/>
        </authorList>
    </citation>
    <scope>NUCLEOTIDE SEQUENCE [LARGE SCALE GENOMIC DNA]</scope>
    <source>
        <strain evidence="2 3">PXO99A</strain>
    </source>
</reference>
<protein>
    <submittedName>
        <fullName evidence="2">Uncharacterized protein</fullName>
    </submittedName>
</protein>
<evidence type="ECO:0000313" key="3">
    <source>
        <dbReference type="Proteomes" id="UP000001740"/>
    </source>
</evidence>